<name>A0A0C2HC81_9BILA</name>
<organism evidence="2 3">
    <name type="scientific">Ancylostoma duodenale</name>
    <dbReference type="NCBI Taxonomy" id="51022"/>
    <lineage>
        <taxon>Eukaryota</taxon>
        <taxon>Metazoa</taxon>
        <taxon>Ecdysozoa</taxon>
        <taxon>Nematoda</taxon>
        <taxon>Chromadorea</taxon>
        <taxon>Rhabditida</taxon>
        <taxon>Rhabditina</taxon>
        <taxon>Rhabditomorpha</taxon>
        <taxon>Strongyloidea</taxon>
        <taxon>Ancylostomatidae</taxon>
        <taxon>Ancylostomatinae</taxon>
        <taxon>Ancylostoma</taxon>
    </lineage>
</organism>
<sequence>MMKQMKTKNRRTSPASSSATKPSTIDICPPQPSESTGESVVSQLQTLLAEKAPEGLPLLDQLLKILKPDPRELVEAEKRSRSIVLSGVPEAVSGTPAVERQEHTERAVMDILGALEIETCPVEVYRMGKIVEGTPRLIKCVLPSSRAYFEALKKARALKIPWLTPPTETSVEV</sequence>
<protein>
    <submittedName>
        <fullName evidence="2">Uncharacterized protein</fullName>
    </submittedName>
</protein>
<feature type="compositionally biased region" description="Basic residues" evidence="1">
    <location>
        <begin position="1"/>
        <end position="11"/>
    </location>
</feature>
<evidence type="ECO:0000313" key="3">
    <source>
        <dbReference type="Proteomes" id="UP000054047"/>
    </source>
</evidence>
<dbReference type="Proteomes" id="UP000054047">
    <property type="component" value="Unassembled WGS sequence"/>
</dbReference>
<evidence type="ECO:0000313" key="2">
    <source>
        <dbReference type="EMBL" id="KIH67116.1"/>
    </source>
</evidence>
<feature type="region of interest" description="Disordered" evidence="1">
    <location>
        <begin position="1"/>
        <end position="38"/>
    </location>
</feature>
<evidence type="ECO:0000256" key="1">
    <source>
        <dbReference type="SAM" id="MobiDB-lite"/>
    </source>
</evidence>
<feature type="compositionally biased region" description="Low complexity" evidence="1">
    <location>
        <begin position="12"/>
        <end position="24"/>
    </location>
</feature>
<gene>
    <name evidence="2" type="ORF">ANCDUO_02556</name>
</gene>
<accession>A0A0C2HC81</accession>
<dbReference type="EMBL" id="KN726832">
    <property type="protein sequence ID" value="KIH67116.1"/>
    <property type="molecule type" value="Genomic_DNA"/>
</dbReference>
<keyword evidence="3" id="KW-1185">Reference proteome</keyword>
<proteinExistence type="predicted"/>
<dbReference type="OrthoDB" id="5869388at2759"/>
<reference evidence="2 3" key="1">
    <citation type="submission" date="2013-12" db="EMBL/GenBank/DDBJ databases">
        <title>Draft genome of the parsitic nematode Ancylostoma duodenale.</title>
        <authorList>
            <person name="Mitreva M."/>
        </authorList>
    </citation>
    <scope>NUCLEOTIDE SEQUENCE [LARGE SCALE GENOMIC DNA]</scope>
    <source>
        <strain evidence="2 3">Zhejiang</strain>
    </source>
</reference>
<dbReference type="AlphaFoldDB" id="A0A0C2HC81"/>